<keyword evidence="2" id="KW-1185">Reference proteome</keyword>
<evidence type="ECO:0000313" key="1">
    <source>
        <dbReference type="EMBL" id="KAH7575447.1"/>
    </source>
</evidence>
<reference evidence="1 2" key="1">
    <citation type="submission" date="2021-02" db="EMBL/GenBank/DDBJ databases">
        <title>Plant Genome Project.</title>
        <authorList>
            <person name="Zhang R.-G."/>
        </authorList>
    </citation>
    <scope>NUCLEOTIDE SEQUENCE [LARGE SCALE GENOMIC DNA]</scope>
    <source>
        <tissue evidence="1">Leaves</tissue>
    </source>
</reference>
<sequence length="228" mass="27176">MFSMQIQRYSLVVIGKMKAFFTLSTICLLLLFANTIDGRKDLQEYWRITMKDQPMPESIRGLIRDVKPTEEKTNVKIFDPKPRTYLYQDDQLPIKEKTFSKNFDPKPRTYLYQDGITDQLQTKEKSFVKDFNPKPRAYFYQDDINDQIPTKKNTFVKEFDPKPRTYFYQDGISDQLPSKETTFVKDFDPKARTYLYQDDNVQDKNFVKELIQSPVRIFTKMVFDQLPT</sequence>
<dbReference type="InterPro" id="IPR024489">
    <property type="entry name" value="Organ_specific_prot"/>
</dbReference>
<dbReference type="PANTHER" id="PTHR33731:SF2">
    <property type="entry name" value="ORGAN-SPECIFIC PROTEIN S2-LIKE"/>
    <property type="match status" value="1"/>
</dbReference>
<dbReference type="PANTHER" id="PTHR33731">
    <property type="entry name" value="PROTEIN, PUTATIVE-RELATED"/>
    <property type="match status" value="1"/>
</dbReference>
<gene>
    <name evidence="1" type="ORF">JRO89_XS02G0114400</name>
</gene>
<dbReference type="EMBL" id="JAFEMO010000002">
    <property type="protein sequence ID" value="KAH7575447.1"/>
    <property type="molecule type" value="Genomic_DNA"/>
</dbReference>
<accession>A0ABQ8IFL3</accession>
<dbReference type="Pfam" id="PF10950">
    <property type="entry name" value="Organ_specific"/>
    <property type="match status" value="2"/>
</dbReference>
<dbReference type="Proteomes" id="UP000827721">
    <property type="component" value="Unassembled WGS sequence"/>
</dbReference>
<proteinExistence type="predicted"/>
<evidence type="ECO:0000313" key="2">
    <source>
        <dbReference type="Proteomes" id="UP000827721"/>
    </source>
</evidence>
<protein>
    <submittedName>
        <fullName evidence="1">Uncharacterized protein</fullName>
    </submittedName>
</protein>
<organism evidence="1 2">
    <name type="scientific">Xanthoceras sorbifolium</name>
    <dbReference type="NCBI Taxonomy" id="99658"/>
    <lineage>
        <taxon>Eukaryota</taxon>
        <taxon>Viridiplantae</taxon>
        <taxon>Streptophyta</taxon>
        <taxon>Embryophyta</taxon>
        <taxon>Tracheophyta</taxon>
        <taxon>Spermatophyta</taxon>
        <taxon>Magnoliopsida</taxon>
        <taxon>eudicotyledons</taxon>
        <taxon>Gunneridae</taxon>
        <taxon>Pentapetalae</taxon>
        <taxon>rosids</taxon>
        <taxon>malvids</taxon>
        <taxon>Sapindales</taxon>
        <taxon>Sapindaceae</taxon>
        <taxon>Xanthoceroideae</taxon>
        <taxon>Xanthoceras</taxon>
    </lineage>
</organism>
<name>A0ABQ8IFL3_9ROSI</name>
<comment type="caution">
    <text evidence="1">The sequence shown here is derived from an EMBL/GenBank/DDBJ whole genome shotgun (WGS) entry which is preliminary data.</text>
</comment>